<evidence type="ECO:0000313" key="2">
    <source>
        <dbReference type="Proteomes" id="UP001215956"/>
    </source>
</evidence>
<sequence>MICQRCGFCCHRLDVMIINPRSIGPDGTIDLQDRNSMIRKPMGEKCPHLAYLGDLAVCTIHDLPCYRGTPCDRFDQPGPEDCVCTVSGYFRASGSAIDISRL</sequence>
<gene>
    <name evidence="1" type="ORF">P0O24_10565</name>
</gene>
<proteinExistence type="predicted"/>
<keyword evidence="2" id="KW-1185">Reference proteome</keyword>
<comment type="caution">
    <text evidence="1">The sequence shown here is derived from an EMBL/GenBank/DDBJ whole genome shotgun (WGS) entry which is preliminary data.</text>
</comment>
<evidence type="ECO:0008006" key="3">
    <source>
        <dbReference type="Google" id="ProtNLM"/>
    </source>
</evidence>
<protein>
    <recommendedName>
        <fullName evidence="3">Zinc/iron-chelating domain-containing protein</fullName>
    </recommendedName>
</protein>
<organism evidence="1 2">
    <name type="scientific">Candidatus Methanocrinis alkalitolerans</name>
    <dbReference type="NCBI Taxonomy" id="3033395"/>
    <lineage>
        <taxon>Archaea</taxon>
        <taxon>Methanobacteriati</taxon>
        <taxon>Methanobacteriota</taxon>
        <taxon>Stenosarchaea group</taxon>
        <taxon>Methanomicrobia</taxon>
        <taxon>Methanotrichales</taxon>
        <taxon>Methanotrichaceae</taxon>
        <taxon>Methanocrinis</taxon>
    </lineage>
</organism>
<accession>A0ABT5XH21</accession>
<dbReference type="Proteomes" id="UP001215956">
    <property type="component" value="Unassembled WGS sequence"/>
</dbReference>
<reference evidence="1 2" key="1">
    <citation type="submission" date="2023-03" db="EMBL/GenBank/DDBJ databases">
        <title>Whole genome sequencing of Methanotrichaceae archaeon M04Ac.</title>
        <authorList>
            <person name="Khomyakova M.A."/>
            <person name="Merkel A.Y."/>
            <person name="Slobodkin A.I."/>
        </authorList>
    </citation>
    <scope>NUCLEOTIDE SEQUENCE [LARGE SCALE GENOMIC DNA]</scope>
    <source>
        <strain evidence="1 2">M04Ac</strain>
    </source>
</reference>
<dbReference type="EMBL" id="JARFPL010000040">
    <property type="protein sequence ID" value="MDF0594022.1"/>
    <property type="molecule type" value="Genomic_DNA"/>
</dbReference>
<evidence type="ECO:0000313" key="1">
    <source>
        <dbReference type="EMBL" id="MDF0594022.1"/>
    </source>
</evidence>
<dbReference type="RefSeq" id="WP_316969721.1">
    <property type="nucleotide sequence ID" value="NZ_JARFPL010000040.1"/>
</dbReference>
<name>A0ABT5XH21_9EURY</name>